<evidence type="ECO:0000313" key="2">
    <source>
        <dbReference type="EMBL" id="CAA7268276.1"/>
    </source>
</evidence>
<comment type="caution">
    <text evidence="2">The sequence shown here is derived from an EMBL/GenBank/DDBJ whole genome shotgun (WGS) entry which is preliminary data.</text>
</comment>
<gene>
    <name evidence="2" type="ORF">AAE3_LOCUS10449</name>
</gene>
<proteinExistence type="predicted"/>
<organism evidence="2 3">
    <name type="scientific">Cyclocybe aegerita</name>
    <name type="common">Black poplar mushroom</name>
    <name type="synonym">Agrocybe aegerita</name>
    <dbReference type="NCBI Taxonomy" id="1973307"/>
    <lineage>
        <taxon>Eukaryota</taxon>
        <taxon>Fungi</taxon>
        <taxon>Dikarya</taxon>
        <taxon>Basidiomycota</taxon>
        <taxon>Agaricomycotina</taxon>
        <taxon>Agaricomycetes</taxon>
        <taxon>Agaricomycetidae</taxon>
        <taxon>Agaricales</taxon>
        <taxon>Agaricineae</taxon>
        <taxon>Bolbitiaceae</taxon>
        <taxon>Cyclocybe</taxon>
    </lineage>
</organism>
<dbReference type="GO" id="GO:0003677">
    <property type="term" value="F:DNA binding"/>
    <property type="evidence" value="ECO:0007669"/>
    <property type="project" value="InterPro"/>
</dbReference>
<reference evidence="2 3" key="1">
    <citation type="submission" date="2020-01" db="EMBL/GenBank/DDBJ databases">
        <authorList>
            <person name="Gupta K D."/>
        </authorList>
    </citation>
    <scope>NUCLEOTIDE SEQUENCE [LARGE SCALE GENOMIC DNA]</scope>
</reference>
<name>A0A8S0WXH4_CYCAE</name>
<keyword evidence="3" id="KW-1185">Reference proteome</keyword>
<feature type="region of interest" description="Disordered" evidence="1">
    <location>
        <begin position="1"/>
        <end position="42"/>
    </location>
</feature>
<dbReference type="Gene3D" id="1.10.443.20">
    <property type="entry name" value="Centromere DNA-binding protein complex CBF3 subunit, domain 2"/>
    <property type="match status" value="1"/>
</dbReference>
<dbReference type="AlphaFoldDB" id="A0A8S0WXH4"/>
<dbReference type="OrthoDB" id="2675946at2759"/>
<sequence length="893" mass="99495">MDSSSNGHQLSAPSPEEAQLSPSAAISSPSPPSPVNANAISDSPSGIPIDPMLIHECCLPGQTAEGNLVSKAAYKKKLAKIKVKKPLQDACRYLQLHVGSRANLLVLQGALVRHWYPSRPATSALQPSSVHAEPRAAATIPENCPITPSRQSHAALEANLDIDNDALVDEYDVLDGMGREMLGALDVGDLEGLDKDEEPDEDVLAEGDNFESYKTQKSVVKSWQIFLDHALAEGKVHDDIVDEHSLLVFLEFSANRCRRNKCGEYIPNTRVGVSQIKKEFFGALRIRKMQDVRDPSLATCCPATTVHVYDALKTRMDKALSDAREGLIPADDAPDIHCELKSMITGHLAWTMMNASGNCGDDVRALRLCEMQPYLDFVHPNGETSVFAILGLQSNQETKTRSKAMQTRECQICLIHGETVTVLYHPTALLNLFGQAFKKANVQSWIKVHLARHMLGYNQAKMGVNSNETAKMGWSHGTYQDVYAPAILKTAVLAAHGFQPHETYKPIWTKVKVPDQFLQLVLLMAEENLCLVDGRENLVGAANYWKMAIRLRPYLFQCAAAIYQILPQSSMFHLPALAQDDLFLVAHVERIQNEMVRKVIEQLCQQHGATQTSVQQLALGIEKLMAKVDRRTLQWSPAKSADNSNLMWSEILVGSALAVSDQSLHGFVVPSPQCSCNTPQLRTPVDLVVPPLFAFWLPGKDLFLSEPLFDETAVTWAKVFSKIKQPAVLWDIWKPSKSLDQMSVHEVWDCYNVSEAIFDEEGNQTGVKPPLCLVHQRFQSLWRKSDLPRKFWQRFCEIPKWIEKEIKTRAITAKDALAELEAFRKVPGKVNLLRTNALTLFLVNRRKEEVQVLQVPELSGVQVLQPEQAPTMTGAKCWAPTIAGRPKPKRTKQ</sequence>
<dbReference type="EMBL" id="CACVBS010000067">
    <property type="protein sequence ID" value="CAA7268276.1"/>
    <property type="molecule type" value="Genomic_DNA"/>
</dbReference>
<dbReference type="InterPro" id="IPR038279">
    <property type="entry name" value="Ndc10_dom2_sf"/>
</dbReference>
<evidence type="ECO:0000256" key="1">
    <source>
        <dbReference type="SAM" id="MobiDB-lite"/>
    </source>
</evidence>
<feature type="compositionally biased region" description="Polar residues" evidence="1">
    <location>
        <begin position="1"/>
        <end position="12"/>
    </location>
</feature>
<protein>
    <submittedName>
        <fullName evidence="2">Uncharacterized protein</fullName>
    </submittedName>
</protein>
<accession>A0A8S0WXH4</accession>
<dbReference type="Proteomes" id="UP000467700">
    <property type="component" value="Unassembled WGS sequence"/>
</dbReference>
<evidence type="ECO:0000313" key="3">
    <source>
        <dbReference type="Proteomes" id="UP000467700"/>
    </source>
</evidence>